<comment type="caution">
    <text evidence="3">The sequence shown here is derived from an EMBL/GenBank/DDBJ whole genome shotgun (WGS) entry which is preliminary data.</text>
</comment>
<dbReference type="Pfam" id="PF04774">
    <property type="entry name" value="HABP4_PAI-RBP1"/>
    <property type="match status" value="1"/>
</dbReference>
<organism evidence="3 4">
    <name type="scientific">Rhizophagus clarus</name>
    <dbReference type="NCBI Taxonomy" id="94130"/>
    <lineage>
        <taxon>Eukaryota</taxon>
        <taxon>Fungi</taxon>
        <taxon>Fungi incertae sedis</taxon>
        <taxon>Mucoromycota</taxon>
        <taxon>Glomeromycotina</taxon>
        <taxon>Glomeromycetes</taxon>
        <taxon>Glomerales</taxon>
        <taxon>Glomeraceae</taxon>
        <taxon>Rhizophagus</taxon>
    </lineage>
</organism>
<evidence type="ECO:0000256" key="1">
    <source>
        <dbReference type="SAM" id="MobiDB-lite"/>
    </source>
</evidence>
<dbReference type="AlphaFoldDB" id="A0A8H3QRB4"/>
<feature type="region of interest" description="Disordered" evidence="1">
    <location>
        <begin position="1"/>
        <end position="23"/>
    </location>
</feature>
<dbReference type="EMBL" id="BLAL01000160">
    <property type="protein sequence ID" value="GES86194.1"/>
    <property type="molecule type" value="Genomic_DNA"/>
</dbReference>
<sequence length="95" mass="10535">MMIDNKKLNSASVYKKHHQRGTLTDIRAVPKKSGAGNGNWGVVGDEMNTMEHDLMMTADTKNVQSSHIKIITPEEFLKLKNAFSAEPASIIESSY</sequence>
<protein>
    <recommendedName>
        <fullName evidence="2">Hyaluronan/mRNA-binding protein domain-containing protein</fullName>
    </recommendedName>
</protein>
<evidence type="ECO:0000313" key="4">
    <source>
        <dbReference type="Proteomes" id="UP000615446"/>
    </source>
</evidence>
<evidence type="ECO:0000313" key="3">
    <source>
        <dbReference type="EMBL" id="GES86194.1"/>
    </source>
</evidence>
<dbReference type="InterPro" id="IPR006861">
    <property type="entry name" value="HABP4_PAIRBP1-bd"/>
</dbReference>
<evidence type="ECO:0000259" key="2">
    <source>
        <dbReference type="Pfam" id="PF04774"/>
    </source>
</evidence>
<proteinExistence type="predicted"/>
<dbReference type="Proteomes" id="UP000615446">
    <property type="component" value="Unassembled WGS sequence"/>
</dbReference>
<gene>
    <name evidence="3" type="ORF">RCL2_001325700</name>
</gene>
<dbReference type="OrthoDB" id="2122308at2759"/>
<feature type="domain" description="Hyaluronan/mRNA-binding protein" evidence="2">
    <location>
        <begin position="17"/>
        <end position="65"/>
    </location>
</feature>
<reference evidence="3" key="1">
    <citation type="submission" date="2019-10" db="EMBL/GenBank/DDBJ databases">
        <title>Conservation and host-specific expression of non-tandemly repeated heterogenous ribosome RNA gene in arbuscular mycorrhizal fungi.</title>
        <authorList>
            <person name="Maeda T."/>
            <person name="Kobayashi Y."/>
            <person name="Nakagawa T."/>
            <person name="Ezawa T."/>
            <person name="Yamaguchi K."/>
            <person name="Bino T."/>
            <person name="Nishimoto Y."/>
            <person name="Shigenobu S."/>
            <person name="Kawaguchi M."/>
        </authorList>
    </citation>
    <scope>NUCLEOTIDE SEQUENCE</scope>
    <source>
        <strain evidence="3">HR1</strain>
    </source>
</reference>
<accession>A0A8H3QRB4</accession>
<name>A0A8H3QRB4_9GLOM</name>